<dbReference type="EC" id="3.5.1.44" evidence="3"/>
<dbReference type="InterPro" id="IPR011324">
    <property type="entry name" value="Cytotoxic_necrot_fac-like_cat"/>
</dbReference>
<dbReference type="PANTHER" id="PTHR35147">
    <property type="entry name" value="CHEMORECEPTOR GLUTAMINE DEAMIDASE CHED-RELATED"/>
    <property type="match status" value="1"/>
</dbReference>
<dbReference type="Pfam" id="PF03975">
    <property type="entry name" value="CheD"/>
    <property type="match status" value="1"/>
</dbReference>
<gene>
    <name evidence="3" type="primary">cheD</name>
    <name evidence="4" type="ORF">SAMN02745220_05177</name>
</gene>
<evidence type="ECO:0000256" key="1">
    <source>
        <dbReference type="ARBA" id="ARBA00022500"/>
    </source>
</evidence>
<dbReference type="InterPro" id="IPR005659">
    <property type="entry name" value="Chemorcpt_Glu_NH3ase_CheD"/>
</dbReference>
<protein>
    <recommendedName>
        <fullName evidence="3">Probable chemoreceptor glutamine deamidase CheD</fullName>
        <ecNumber evidence="3">3.5.1.44</ecNumber>
    </recommendedName>
</protein>
<dbReference type="AlphaFoldDB" id="A0A1M7YLM7"/>
<accession>A0A1M7YLM7</accession>
<dbReference type="EMBL" id="FRFE01000059">
    <property type="protein sequence ID" value="SHO53511.1"/>
    <property type="molecule type" value="Genomic_DNA"/>
</dbReference>
<dbReference type="HAMAP" id="MF_01440">
    <property type="entry name" value="CheD"/>
    <property type="match status" value="1"/>
</dbReference>
<keyword evidence="5" id="KW-1185">Reference proteome</keyword>
<keyword evidence="2 3" id="KW-0378">Hydrolase</keyword>
<proteinExistence type="inferred from homology"/>
<dbReference type="OrthoDB" id="9807202at2"/>
<dbReference type="RefSeq" id="WP_073617101.1">
    <property type="nucleotide sequence ID" value="NZ_FRFE01000059.1"/>
</dbReference>
<dbReference type="SUPFAM" id="SSF64438">
    <property type="entry name" value="CNF1/YfiH-like putative cysteine hydrolases"/>
    <property type="match status" value="1"/>
</dbReference>
<dbReference type="STRING" id="1121416.SAMN02745220_05177"/>
<dbReference type="InterPro" id="IPR038592">
    <property type="entry name" value="CheD-like_sf"/>
</dbReference>
<dbReference type="PANTHER" id="PTHR35147:SF1">
    <property type="entry name" value="CHEMORECEPTOR GLUTAMINE DEAMIDASE CHED-RELATED"/>
    <property type="match status" value="1"/>
</dbReference>
<dbReference type="Proteomes" id="UP000184603">
    <property type="component" value="Unassembled WGS sequence"/>
</dbReference>
<dbReference type="CDD" id="cd16352">
    <property type="entry name" value="CheD"/>
    <property type="match status" value="1"/>
</dbReference>
<name>A0A1M7YLM7_9BACT</name>
<comment type="similarity">
    <text evidence="3">Belongs to the CheD family.</text>
</comment>
<reference evidence="4 5" key="1">
    <citation type="submission" date="2016-12" db="EMBL/GenBank/DDBJ databases">
        <authorList>
            <person name="Song W.-J."/>
            <person name="Kurnit D.M."/>
        </authorList>
    </citation>
    <scope>NUCLEOTIDE SEQUENCE [LARGE SCALE GENOMIC DNA]</scope>
    <source>
        <strain evidence="4 5">DSM 18488</strain>
    </source>
</reference>
<comment type="function">
    <text evidence="3">Probably deamidates glutamine residues to glutamate on methyl-accepting chemotaxis receptors (MCPs), playing an important role in chemotaxis.</text>
</comment>
<sequence length="165" mass="17874">MNMNLSPLEKIYLKPGELVITQEPVMVTTVLGSCVSVTMYHSGTQTASICHGMLPNGRGSDNFKFVDTSLGYMIKFFQKMKIAREEIEVKLFGGADMFSGDRVSVGNLTVGRQNITTAIRCLKGSGLTIAASDVGGKNGRKLIFKTDSGIVFIKKMSGQDQLPIT</sequence>
<comment type="catalytic activity">
    <reaction evidence="3">
        <text>L-glutaminyl-[protein] + H2O = L-glutamyl-[protein] + NH4(+)</text>
        <dbReference type="Rhea" id="RHEA:16441"/>
        <dbReference type="Rhea" id="RHEA-COMP:10207"/>
        <dbReference type="Rhea" id="RHEA-COMP:10208"/>
        <dbReference type="ChEBI" id="CHEBI:15377"/>
        <dbReference type="ChEBI" id="CHEBI:28938"/>
        <dbReference type="ChEBI" id="CHEBI:29973"/>
        <dbReference type="ChEBI" id="CHEBI:30011"/>
        <dbReference type="EC" id="3.5.1.44"/>
    </reaction>
</comment>
<evidence type="ECO:0000313" key="5">
    <source>
        <dbReference type="Proteomes" id="UP000184603"/>
    </source>
</evidence>
<dbReference type="GO" id="GO:0006935">
    <property type="term" value="P:chemotaxis"/>
    <property type="evidence" value="ECO:0007669"/>
    <property type="project" value="UniProtKB-UniRule"/>
</dbReference>
<dbReference type="Gene3D" id="3.30.1330.200">
    <property type="match status" value="1"/>
</dbReference>
<evidence type="ECO:0000256" key="2">
    <source>
        <dbReference type="ARBA" id="ARBA00022801"/>
    </source>
</evidence>
<dbReference type="GO" id="GO:0050568">
    <property type="term" value="F:protein-glutamine glutaminase activity"/>
    <property type="evidence" value="ECO:0007669"/>
    <property type="project" value="UniProtKB-UniRule"/>
</dbReference>
<keyword evidence="1 3" id="KW-0145">Chemotaxis</keyword>
<organism evidence="4 5">
    <name type="scientific">Desulfopila aestuarii DSM 18488</name>
    <dbReference type="NCBI Taxonomy" id="1121416"/>
    <lineage>
        <taxon>Bacteria</taxon>
        <taxon>Pseudomonadati</taxon>
        <taxon>Thermodesulfobacteriota</taxon>
        <taxon>Desulfobulbia</taxon>
        <taxon>Desulfobulbales</taxon>
        <taxon>Desulfocapsaceae</taxon>
        <taxon>Desulfopila</taxon>
    </lineage>
</organism>
<evidence type="ECO:0000256" key="3">
    <source>
        <dbReference type="HAMAP-Rule" id="MF_01440"/>
    </source>
</evidence>
<evidence type="ECO:0000313" key="4">
    <source>
        <dbReference type="EMBL" id="SHO53511.1"/>
    </source>
</evidence>